<dbReference type="FunFam" id="3.10.580.10:FF:000002">
    <property type="entry name" value="Magnesium/cobalt efflux protein CorC"/>
    <property type="match status" value="1"/>
</dbReference>
<dbReference type="Pfam" id="PF03471">
    <property type="entry name" value="CorC_HlyC"/>
    <property type="match status" value="1"/>
</dbReference>
<dbReference type="CDD" id="cd04590">
    <property type="entry name" value="CBS_pair_CorC_HlyC_assoc"/>
    <property type="match status" value="1"/>
</dbReference>
<organism evidence="14 15">
    <name type="scientific">Corynebacterium pyruviciproducens</name>
    <dbReference type="NCBI Taxonomy" id="598660"/>
    <lineage>
        <taxon>Bacteria</taxon>
        <taxon>Bacillati</taxon>
        <taxon>Actinomycetota</taxon>
        <taxon>Actinomycetes</taxon>
        <taxon>Mycobacteriales</taxon>
        <taxon>Corynebacteriaceae</taxon>
        <taxon>Corynebacterium</taxon>
    </lineage>
</organism>
<evidence type="ECO:0000259" key="12">
    <source>
        <dbReference type="PROSITE" id="PS51371"/>
    </source>
</evidence>
<feature type="transmembrane region" description="Helical" evidence="11">
    <location>
        <begin position="60"/>
        <end position="84"/>
    </location>
</feature>
<keyword evidence="5" id="KW-0677">Repeat</keyword>
<evidence type="ECO:0000256" key="1">
    <source>
        <dbReference type="ARBA" id="ARBA00004651"/>
    </source>
</evidence>
<evidence type="ECO:0000256" key="4">
    <source>
        <dbReference type="ARBA" id="ARBA00022692"/>
    </source>
</evidence>
<dbReference type="Gene3D" id="3.30.465.10">
    <property type="match status" value="1"/>
</dbReference>
<comment type="subcellular location">
    <subcellularLocation>
        <location evidence="1">Cell membrane</location>
        <topology evidence="1">Multi-pass membrane protein</topology>
    </subcellularLocation>
</comment>
<gene>
    <name evidence="14" type="ORF">CYJ47_03520</name>
</gene>
<dbReference type="InterPro" id="IPR002550">
    <property type="entry name" value="CNNM"/>
</dbReference>
<protein>
    <submittedName>
        <fullName evidence="14">Hemolysin family protein</fullName>
    </submittedName>
</protein>
<evidence type="ECO:0000256" key="7">
    <source>
        <dbReference type="ARBA" id="ARBA00023122"/>
    </source>
</evidence>
<name>A0AAF1BSK4_9CORY</name>
<keyword evidence="7 9" id="KW-0129">CBS domain</keyword>
<evidence type="ECO:0000256" key="6">
    <source>
        <dbReference type="ARBA" id="ARBA00022989"/>
    </source>
</evidence>
<accession>A0AAF1BSK4</accession>
<dbReference type="AlphaFoldDB" id="A0AAF1BSK4"/>
<comment type="similarity">
    <text evidence="2">Belongs to the UPF0053 family.</text>
</comment>
<dbReference type="InterPro" id="IPR016169">
    <property type="entry name" value="FAD-bd_PCMH_sub2"/>
</dbReference>
<dbReference type="Proteomes" id="UP000234560">
    <property type="component" value="Chromosome"/>
</dbReference>
<dbReference type="InterPro" id="IPR044751">
    <property type="entry name" value="Ion_transp-like_CBS"/>
</dbReference>
<dbReference type="PANTHER" id="PTHR22777">
    <property type="entry name" value="HEMOLYSIN-RELATED"/>
    <property type="match status" value="1"/>
</dbReference>
<dbReference type="GO" id="GO:0050660">
    <property type="term" value="F:flavin adenine dinucleotide binding"/>
    <property type="evidence" value="ECO:0007669"/>
    <property type="project" value="InterPro"/>
</dbReference>
<dbReference type="SMART" id="SM00116">
    <property type="entry name" value="CBS"/>
    <property type="match status" value="2"/>
</dbReference>
<dbReference type="EMBL" id="CP136958">
    <property type="protein sequence ID" value="WOT02853.1"/>
    <property type="molecule type" value="Genomic_DNA"/>
</dbReference>
<dbReference type="PROSITE" id="PS51371">
    <property type="entry name" value="CBS"/>
    <property type="match status" value="2"/>
</dbReference>
<feature type="transmembrane region" description="Helical" evidence="11">
    <location>
        <begin position="6"/>
        <end position="25"/>
    </location>
</feature>
<evidence type="ECO:0000256" key="3">
    <source>
        <dbReference type="ARBA" id="ARBA00022475"/>
    </source>
</evidence>
<dbReference type="InterPro" id="IPR000644">
    <property type="entry name" value="CBS_dom"/>
</dbReference>
<evidence type="ECO:0000313" key="14">
    <source>
        <dbReference type="EMBL" id="WOT02853.1"/>
    </source>
</evidence>
<dbReference type="PANTHER" id="PTHR22777:SF32">
    <property type="entry name" value="UPF0053 INNER MEMBRANE PROTEIN YFJD"/>
    <property type="match status" value="1"/>
</dbReference>
<evidence type="ECO:0000256" key="5">
    <source>
        <dbReference type="ARBA" id="ARBA00022737"/>
    </source>
</evidence>
<keyword evidence="8 10" id="KW-0472">Membrane</keyword>
<evidence type="ECO:0000313" key="15">
    <source>
        <dbReference type="Proteomes" id="UP000234560"/>
    </source>
</evidence>
<feature type="domain" description="CBS" evidence="12">
    <location>
        <begin position="206"/>
        <end position="268"/>
    </location>
</feature>
<dbReference type="InterPro" id="IPR036318">
    <property type="entry name" value="FAD-bd_PCMH-like_sf"/>
</dbReference>
<dbReference type="GO" id="GO:0005886">
    <property type="term" value="C:plasma membrane"/>
    <property type="evidence" value="ECO:0007669"/>
    <property type="project" value="UniProtKB-SubCell"/>
</dbReference>
<dbReference type="InterPro" id="IPR005170">
    <property type="entry name" value="Transptr-assoc_dom"/>
</dbReference>
<dbReference type="Pfam" id="PF00571">
    <property type="entry name" value="CBS"/>
    <property type="match status" value="2"/>
</dbReference>
<dbReference type="KEGG" id="cpyr:CYJ47_03520"/>
<dbReference type="PROSITE" id="PS51846">
    <property type="entry name" value="CNNM"/>
    <property type="match status" value="1"/>
</dbReference>
<feature type="domain" description="CBS" evidence="12">
    <location>
        <begin position="274"/>
        <end position="331"/>
    </location>
</feature>
<evidence type="ECO:0000256" key="8">
    <source>
        <dbReference type="ARBA" id="ARBA00023136"/>
    </source>
</evidence>
<dbReference type="SMART" id="SM01091">
    <property type="entry name" value="CorC_HlyC"/>
    <property type="match status" value="1"/>
</dbReference>
<evidence type="ECO:0000256" key="10">
    <source>
        <dbReference type="PROSITE-ProRule" id="PRU01193"/>
    </source>
</evidence>
<reference evidence="14" key="1">
    <citation type="submission" date="2017-12" db="EMBL/GenBank/DDBJ databases">
        <authorList>
            <person name="Thomas-White K."/>
            <person name="Wolfe A.J."/>
        </authorList>
    </citation>
    <scope>NUCLEOTIDE SEQUENCE</scope>
    <source>
        <strain evidence="14">UMB0763</strain>
    </source>
</reference>
<evidence type="ECO:0000259" key="13">
    <source>
        <dbReference type="PROSITE" id="PS51846"/>
    </source>
</evidence>
<dbReference type="Gene3D" id="3.10.580.10">
    <property type="entry name" value="CBS-domain"/>
    <property type="match status" value="1"/>
</dbReference>
<dbReference type="SUPFAM" id="SSF54631">
    <property type="entry name" value="CBS-domain pair"/>
    <property type="match status" value="1"/>
</dbReference>
<dbReference type="SUPFAM" id="SSF56176">
    <property type="entry name" value="FAD-binding/transporter-associated domain-like"/>
    <property type="match status" value="1"/>
</dbReference>
<proteinExistence type="inferred from homology"/>
<dbReference type="InterPro" id="IPR046342">
    <property type="entry name" value="CBS_dom_sf"/>
</dbReference>
<feature type="domain" description="CNNM transmembrane" evidence="13">
    <location>
        <begin position="1"/>
        <end position="187"/>
    </location>
</feature>
<evidence type="ECO:0000256" key="2">
    <source>
        <dbReference type="ARBA" id="ARBA00006337"/>
    </source>
</evidence>
<dbReference type="Pfam" id="PF01595">
    <property type="entry name" value="CNNM"/>
    <property type="match status" value="1"/>
</dbReference>
<reference evidence="14" key="2">
    <citation type="submission" date="2023-10" db="EMBL/GenBank/DDBJ databases">
        <authorList>
            <person name="Choi B."/>
        </authorList>
    </citation>
    <scope>NUCLEOTIDE SEQUENCE</scope>
    <source>
        <strain evidence="14">UMB0763</strain>
    </source>
</reference>
<evidence type="ECO:0000256" key="9">
    <source>
        <dbReference type="PROSITE-ProRule" id="PRU00703"/>
    </source>
</evidence>
<feature type="transmembrane region" description="Helical" evidence="11">
    <location>
        <begin position="90"/>
        <end position="112"/>
    </location>
</feature>
<feature type="transmembrane region" description="Helical" evidence="11">
    <location>
        <begin position="124"/>
        <end position="149"/>
    </location>
</feature>
<keyword evidence="3" id="KW-1003">Cell membrane</keyword>
<evidence type="ECO:0000256" key="11">
    <source>
        <dbReference type="SAM" id="Phobius"/>
    </source>
</evidence>
<keyword evidence="4 10" id="KW-0812">Transmembrane</keyword>
<keyword evidence="6 10" id="KW-1133">Transmembrane helix</keyword>
<sequence>MIESYLYSLVAIVALILSGLCRTADSALSGISIARVEEMEKDDVRGAARLKRVAENRARYINLLVLGQTVLDVTAAVFACAVAFEIIDRLSVAMVVTIVVMSLVSYVFVGVLPRSIGKQSPYSTALKAAPLLTIVGTILGPVATFLIWLGNKVTPGGGFREGPYSTEVELREMVDIAQEKGVVEVDERRMIQSVFDLAQTTARSVMVPRTDMIWIEEDKTAGQATTLCVRSGHSRIPVVGENVDDIVGIVYLKDLVAETYSHADGGKSVTVKDIMREATFVPDSKNLDDLLHDMQKRRNHIAVLVDEYGAIAGLISIEDILEEIVGEIADEYDDEEVAPIVALGDDTYRVVSRLSLEDLSDMVKESYGEELEFTEDINDTVDTVGGLIAYELGRVPLPGSTVHTSGLALTAEGKKDRRGRMRVTSVVVTVDTEALRPGYDQSDTSDPTDD</sequence>